<feature type="domain" description="Integrase catalytic" evidence="3">
    <location>
        <begin position="147"/>
        <end position="324"/>
    </location>
</feature>
<reference evidence="4 5" key="1">
    <citation type="submission" date="2023-07" db="EMBL/GenBank/DDBJ databases">
        <title>Sequencing the genomes of 1000 actinobacteria strains.</title>
        <authorList>
            <person name="Klenk H.-P."/>
        </authorList>
    </citation>
    <scope>NUCLEOTIDE SEQUENCE [LARGE SCALE GENOMIC DNA]</scope>
    <source>
        <strain evidence="4 5">DSM 44710</strain>
    </source>
</reference>
<dbReference type="InterPro" id="IPR054353">
    <property type="entry name" value="IstA-like_C"/>
</dbReference>
<feature type="compositionally biased region" description="Basic and acidic residues" evidence="2">
    <location>
        <begin position="527"/>
        <end position="538"/>
    </location>
</feature>
<organism evidence="4 5">
    <name type="scientific">Catenuloplanes nepalensis</name>
    <dbReference type="NCBI Taxonomy" id="587533"/>
    <lineage>
        <taxon>Bacteria</taxon>
        <taxon>Bacillati</taxon>
        <taxon>Actinomycetota</taxon>
        <taxon>Actinomycetes</taxon>
        <taxon>Micromonosporales</taxon>
        <taxon>Micromonosporaceae</taxon>
        <taxon>Catenuloplanes</taxon>
    </lineage>
</organism>
<dbReference type="PANTHER" id="PTHR35004:SF8">
    <property type="entry name" value="TRANSPOSASE RV3428C-RELATED"/>
    <property type="match status" value="1"/>
</dbReference>
<feature type="region of interest" description="Disordered" evidence="2">
    <location>
        <begin position="523"/>
        <end position="545"/>
    </location>
</feature>
<dbReference type="EMBL" id="JAUSRA010000001">
    <property type="protein sequence ID" value="MDP9792449.1"/>
    <property type="molecule type" value="Genomic_DNA"/>
</dbReference>
<dbReference type="PANTHER" id="PTHR35004">
    <property type="entry name" value="TRANSPOSASE RV3428C-RELATED"/>
    <property type="match status" value="1"/>
</dbReference>
<protein>
    <submittedName>
        <fullName evidence="4">Transposase</fullName>
    </submittedName>
</protein>
<proteinExistence type="inferred from homology"/>
<evidence type="ECO:0000256" key="1">
    <source>
        <dbReference type="ARBA" id="ARBA00009277"/>
    </source>
</evidence>
<name>A0ABT9MLZ5_9ACTN</name>
<dbReference type="Gene3D" id="3.30.420.10">
    <property type="entry name" value="Ribonuclease H-like superfamily/Ribonuclease H"/>
    <property type="match status" value="1"/>
</dbReference>
<dbReference type="PROSITE" id="PS50994">
    <property type="entry name" value="INTEGRASE"/>
    <property type="match status" value="1"/>
</dbReference>
<sequence>MARRTFDVVDVAEILIHWYAGRSISELSVSLGVDRKTIRKYLQPAVAAGLAPGGPAMTRQEWADVVTRWFPQLADGRLRQVTWPQIAVFHEYIAEHLKAGVTQATIHQRLRDEHGLTASLASLKRYVAANMAEQVRRDQVVVLRDEAEVVPGEEAQIDYGLLGSWTDPVTGKRRRVWAFAMVLAASRHMFVRPVLTMDQRAWTEAHVQAFTFFGGVPRRLIPDNLKTGVDKPDLYDPKINRSYAELADHYGVLVDPARARKPRDKARIERPMPYIRDSFWRGRQFGSLTAMQTAAVTWCIEVAGRRACRPLSGAAPGTVFAAAEAHTLQPLPARSFELATWSTATVGPDIHARVGKTIYSVPWRFIGQRIDARETPLMVQIFHQGTVIATHGRKPSGKQTDFGHYPPEKIAFRMRTPTWCRTQAAEIGPACSQVIAGLLEVNALFRLRAAQGVLGLAGKHGPGRLEAACAAAVAVGDPSYRTVKGILAVGAETDPPRAVTGDGGAAAHLHGPSQLFANVITLPTTSGDHDGPGDHEPDTATAAPA</sequence>
<dbReference type="InterPro" id="IPR012337">
    <property type="entry name" value="RNaseH-like_sf"/>
</dbReference>
<keyword evidence="5" id="KW-1185">Reference proteome</keyword>
<gene>
    <name evidence="4" type="ORF">J2S43_000961</name>
</gene>
<evidence type="ECO:0000259" key="3">
    <source>
        <dbReference type="PROSITE" id="PS50994"/>
    </source>
</evidence>
<dbReference type="Pfam" id="PF22483">
    <property type="entry name" value="Mu-transpos_C_2"/>
    <property type="match status" value="1"/>
</dbReference>
<dbReference type="NCBIfam" id="NF033546">
    <property type="entry name" value="transpos_IS21"/>
    <property type="match status" value="1"/>
</dbReference>
<dbReference type="InterPro" id="IPR036397">
    <property type="entry name" value="RNaseH_sf"/>
</dbReference>
<dbReference type="Pfam" id="PF00665">
    <property type="entry name" value="rve"/>
    <property type="match status" value="1"/>
</dbReference>
<dbReference type="SUPFAM" id="SSF53098">
    <property type="entry name" value="Ribonuclease H-like"/>
    <property type="match status" value="1"/>
</dbReference>
<evidence type="ECO:0000313" key="4">
    <source>
        <dbReference type="EMBL" id="MDP9792449.1"/>
    </source>
</evidence>
<dbReference type="Proteomes" id="UP001240984">
    <property type="component" value="Unassembled WGS sequence"/>
</dbReference>
<dbReference type="InterPro" id="IPR001584">
    <property type="entry name" value="Integrase_cat-core"/>
</dbReference>
<accession>A0ABT9MLZ5</accession>
<evidence type="ECO:0000313" key="5">
    <source>
        <dbReference type="Proteomes" id="UP001240984"/>
    </source>
</evidence>
<evidence type="ECO:0000256" key="2">
    <source>
        <dbReference type="SAM" id="MobiDB-lite"/>
    </source>
</evidence>
<comment type="similarity">
    <text evidence="1">Belongs to the transposase IS21/IS408/IS1162 family.</text>
</comment>
<comment type="caution">
    <text evidence="4">The sequence shown here is derived from an EMBL/GenBank/DDBJ whole genome shotgun (WGS) entry which is preliminary data.</text>
</comment>